<dbReference type="EMBL" id="MAQB02000001">
    <property type="protein sequence ID" value="OFJ47828.1"/>
    <property type="molecule type" value="Genomic_DNA"/>
</dbReference>
<organism evidence="6 7">
    <name type="scientific">Janthinobacterium lividum</name>
    <dbReference type="NCBI Taxonomy" id="29581"/>
    <lineage>
        <taxon>Bacteria</taxon>
        <taxon>Pseudomonadati</taxon>
        <taxon>Pseudomonadota</taxon>
        <taxon>Betaproteobacteria</taxon>
        <taxon>Burkholderiales</taxon>
        <taxon>Oxalobacteraceae</taxon>
        <taxon>Janthinobacterium</taxon>
    </lineage>
</organism>
<evidence type="ECO:0000313" key="6">
    <source>
        <dbReference type="EMBL" id="OFJ47828.1"/>
    </source>
</evidence>
<accession>A0A1E8PNE4</accession>
<evidence type="ECO:0000313" key="7">
    <source>
        <dbReference type="Proteomes" id="UP000092634"/>
    </source>
</evidence>
<dbReference type="Gene3D" id="1.10.443.10">
    <property type="entry name" value="Intergrase catalytic core"/>
    <property type="match status" value="1"/>
</dbReference>
<dbReference type="GO" id="GO:0003677">
    <property type="term" value="F:DNA binding"/>
    <property type="evidence" value="ECO:0007669"/>
    <property type="project" value="UniProtKB-UniRule"/>
</dbReference>
<dbReference type="InterPro" id="IPR010998">
    <property type="entry name" value="Integrase_recombinase_N"/>
</dbReference>
<keyword evidence="3" id="KW-0233">DNA recombination</keyword>
<dbReference type="PROSITE" id="PS51900">
    <property type="entry name" value="CB"/>
    <property type="match status" value="1"/>
</dbReference>
<proteinExistence type="predicted"/>
<evidence type="ECO:0000256" key="4">
    <source>
        <dbReference type="PROSITE-ProRule" id="PRU01248"/>
    </source>
</evidence>
<evidence type="ECO:0000256" key="3">
    <source>
        <dbReference type="ARBA" id="ARBA00023172"/>
    </source>
</evidence>
<name>A0A1E8PNE4_9BURK</name>
<protein>
    <submittedName>
        <fullName evidence="6">Integrase</fullName>
    </submittedName>
</protein>
<dbReference type="InterPro" id="IPR044068">
    <property type="entry name" value="CB"/>
</dbReference>
<dbReference type="InterPro" id="IPR002104">
    <property type="entry name" value="Integrase_catalytic"/>
</dbReference>
<keyword evidence="1" id="KW-0229">DNA integration</keyword>
<dbReference type="GO" id="GO:0015074">
    <property type="term" value="P:DNA integration"/>
    <property type="evidence" value="ECO:0007669"/>
    <property type="project" value="UniProtKB-KW"/>
</dbReference>
<evidence type="ECO:0000256" key="1">
    <source>
        <dbReference type="ARBA" id="ARBA00022908"/>
    </source>
</evidence>
<gene>
    <name evidence="6" type="ORF">BA896_001245</name>
</gene>
<sequence>MRPKSTGYKLPPRMLRRVRKLKSGETWTGYYYNGRDDAGNRKEYPLGTDLVEAKRLWAEYECKPVPTDATLMEYVFAQYVRDILPGKAPSTQRENSSSLSQLRPVFDSAPIDAITPQDIARYRDARSAKVRANREIALLSHVFNMAREWGYTKRENPCRGVRKNKEVPRDFYADKAVWDAVRNAGCEELQDAMDLNYLTGQRPADVLKMRDGDLKDGALQVRQGKSNKLLRIVLEHDGIKSELAKVIERIHARPHRPRTTFIVALPNGCQVKKWHLRLRFDGARKAAAELALKAGDEELASRIKAFQFRDIRARSASDIADLGAASSLLGHSEKVITEKVYRRIGQAVKPTR</sequence>
<dbReference type="SUPFAM" id="SSF56349">
    <property type="entry name" value="DNA breaking-rejoining enzymes"/>
    <property type="match status" value="1"/>
</dbReference>
<dbReference type="GO" id="GO:0006310">
    <property type="term" value="P:DNA recombination"/>
    <property type="evidence" value="ECO:0007669"/>
    <property type="project" value="UniProtKB-KW"/>
</dbReference>
<dbReference type="Pfam" id="PF00589">
    <property type="entry name" value="Phage_integrase"/>
    <property type="match status" value="1"/>
</dbReference>
<dbReference type="InterPro" id="IPR011010">
    <property type="entry name" value="DNA_brk_join_enz"/>
</dbReference>
<dbReference type="AlphaFoldDB" id="A0A1E8PNE4"/>
<reference evidence="6 7" key="1">
    <citation type="submission" date="2016-10" db="EMBL/GenBank/DDBJ databases">
        <title>Updated version of Genome Assembly of Janthinobacterium lividum ERGS5:01.</title>
        <authorList>
            <person name="Kumar R."/>
            <person name="Acharya V."/>
            <person name="Singh D."/>
        </authorList>
    </citation>
    <scope>NUCLEOTIDE SEQUENCE [LARGE SCALE GENOMIC DNA]</scope>
    <source>
        <strain evidence="6 7">ERGS5:01</strain>
    </source>
</reference>
<keyword evidence="2 4" id="KW-0238">DNA-binding</keyword>
<dbReference type="InterPro" id="IPR013762">
    <property type="entry name" value="Integrase-like_cat_sf"/>
</dbReference>
<dbReference type="Gene3D" id="1.10.150.130">
    <property type="match status" value="1"/>
</dbReference>
<evidence type="ECO:0000256" key="2">
    <source>
        <dbReference type="ARBA" id="ARBA00023125"/>
    </source>
</evidence>
<dbReference type="Proteomes" id="UP000092634">
    <property type="component" value="Unassembled WGS sequence"/>
</dbReference>
<feature type="domain" description="Core-binding (CB)" evidence="5">
    <location>
        <begin position="74"/>
        <end position="147"/>
    </location>
</feature>
<evidence type="ECO:0000259" key="5">
    <source>
        <dbReference type="PROSITE" id="PS51900"/>
    </source>
</evidence>
<comment type="caution">
    <text evidence="6">The sequence shown here is derived from an EMBL/GenBank/DDBJ whole genome shotgun (WGS) entry which is preliminary data.</text>
</comment>